<name>A0A4Y7PGL6_9AGAM</name>
<evidence type="ECO:0000313" key="6">
    <source>
        <dbReference type="EMBL" id="TDL13500.1"/>
    </source>
</evidence>
<dbReference type="Proteomes" id="UP000294933">
    <property type="component" value="Unassembled WGS sequence"/>
</dbReference>
<feature type="non-terminal residue" evidence="6">
    <location>
        <position position="1"/>
    </location>
</feature>
<dbReference type="PANTHER" id="PTHR12911">
    <property type="entry name" value="SAD1/UNC-84-LIKE PROTEIN-RELATED"/>
    <property type="match status" value="1"/>
</dbReference>
<evidence type="ECO:0000259" key="5">
    <source>
        <dbReference type="PROSITE" id="PS51469"/>
    </source>
</evidence>
<evidence type="ECO:0000256" key="1">
    <source>
        <dbReference type="ARBA" id="ARBA00004370"/>
    </source>
</evidence>
<dbReference type="PANTHER" id="PTHR12911:SF8">
    <property type="entry name" value="KLAROID PROTEIN-RELATED"/>
    <property type="match status" value="1"/>
</dbReference>
<dbReference type="EMBL" id="ML170581">
    <property type="protein sequence ID" value="TDL13500.1"/>
    <property type="molecule type" value="Genomic_DNA"/>
</dbReference>
<dbReference type="Gene3D" id="2.60.120.260">
    <property type="entry name" value="Galactose-binding domain-like"/>
    <property type="match status" value="1"/>
</dbReference>
<dbReference type="Pfam" id="PF07738">
    <property type="entry name" value="Sad1_UNC"/>
    <property type="match status" value="2"/>
</dbReference>
<evidence type="ECO:0000256" key="3">
    <source>
        <dbReference type="ARBA" id="ARBA00022989"/>
    </source>
</evidence>
<dbReference type="AlphaFoldDB" id="A0A4Y7PGL6"/>
<evidence type="ECO:0000313" key="7">
    <source>
        <dbReference type="Proteomes" id="UP000294933"/>
    </source>
</evidence>
<dbReference type="VEuPathDB" id="FungiDB:BD410DRAFT_735299"/>
<protein>
    <recommendedName>
        <fullName evidence="5">SUN domain-containing protein</fullName>
    </recommendedName>
</protein>
<accession>A0A4Y7PGL6</accession>
<feature type="domain" description="SUN" evidence="5">
    <location>
        <begin position="1"/>
        <end position="214"/>
    </location>
</feature>
<dbReference type="PROSITE" id="PS51469">
    <property type="entry name" value="SUN"/>
    <property type="match status" value="1"/>
</dbReference>
<dbReference type="STRING" id="50990.A0A4Y7PGL6"/>
<keyword evidence="2" id="KW-0812">Transmembrane</keyword>
<evidence type="ECO:0000256" key="2">
    <source>
        <dbReference type="ARBA" id="ARBA00022692"/>
    </source>
</evidence>
<proteinExistence type="predicted"/>
<reference evidence="6 7" key="1">
    <citation type="submission" date="2018-06" db="EMBL/GenBank/DDBJ databases">
        <title>A transcriptomic atlas of mushroom development highlights an independent origin of complex multicellularity.</title>
        <authorList>
            <consortium name="DOE Joint Genome Institute"/>
            <person name="Krizsan K."/>
            <person name="Almasi E."/>
            <person name="Merenyi Z."/>
            <person name="Sahu N."/>
            <person name="Viragh M."/>
            <person name="Koszo T."/>
            <person name="Mondo S."/>
            <person name="Kiss B."/>
            <person name="Balint B."/>
            <person name="Kues U."/>
            <person name="Barry K."/>
            <person name="Hegedus J.C."/>
            <person name="Henrissat B."/>
            <person name="Johnson J."/>
            <person name="Lipzen A."/>
            <person name="Ohm R."/>
            <person name="Nagy I."/>
            <person name="Pangilinan J."/>
            <person name="Yan J."/>
            <person name="Xiong Y."/>
            <person name="Grigoriev I.V."/>
            <person name="Hibbett D.S."/>
            <person name="Nagy L.G."/>
        </authorList>
    </citation>
    <scope>NUCLEOTIDE SEQUENCE [LARGE SCALE GENOMIC DNA]</scope>
    <source>
        <strain evidence="6 7">SZMC22713</strain>
    </source>
</reference>
<organism evidence="6 7">
    <name type="scientific">Rickenella mellea</name>
    <dbReference type="NCBI Taxonomy" id="50990"/>
    <lineage>
        <taxon>Eukaryota</taxon>
        <taxon>Fungi</taxon>
        <taxon>Dikarya</taxon>
        <taxon>Basidiomycota</taxon>
        <taxon>Agaricomycotina</taxon>
        <taxon>Agaricomycetes</taxon>
        <taxon>Hymenochaetales</taxon>
        <taxon>Rickenellaceae</taxon>
        <taxon>Rickenella</taxon>
    </lineage>
</organism>
<comment type="subcellular location">
    <subcellularLocation>
        <location evidence="1">Membrane</location>
    </subcellularLocation>
</comment>
<evidence type="ECO:0000256" key="4">
    <source>
        <dbReference type="ARBA" id="ARBA00023136"/>
    </source>
</evidence>
<keyword evidence="7" id="KW-1185">Reference proteome</keyword>
<dbReference type="GO" id="GO:0034993">
    <property type="term" value="C:meiotic nuclear membrane microtubule tethering complex"/>
    <property type="evidence" value="ECO:0007669"/>
    <property type="project" value="TreeGrafter"/>
</dbReference>
<gene>
    <name evidence="6" type="ORF">BD410DRAFT_735299</name>
</gene>
<dbReference type="GO" id="GO:0043495">
    <property type="term" value="F:protein-membrane adaptor activity"/>
    <property type="evidence" value="ECO:0007669"/>
    <property type="project" value="TreeGrafter"/>
</dbReference>
<dbReference type="InterPro" id="IPR045119">
    <property type="entry name" value="SUN1-5"/>
</dbReference>
<keyword evidence="3" id="KW-1133">Transmembrane helix</keyword>
<dbReference type="OrthoDB" id="342281at2759"/>
<sequence length="215" mass="23358">VEERVEEALLRYSKDTFGIRDYALVAGGAQIVSSVTSPTYNLKGNGPDLALTPGVHPGRCWQTAVHSGGHLGVALANTIVVSNVTIDHIAAELASNITTAPKDMVLWGLIEDIHAIQRFHSHFPTPIDPPTSMLPLIAKSPVLGDKISAKPVLAPLASMQYDPSHLHNVQVFPVHPEIRLLDIPTRVVVLEIKSNWGDKDSTCLYRYVCPQSSSF</sequence>
<keyword evidence="4" id="KW-0472">Membrane</keyword>
<dbReference type="InterPro" id="IPR012919">
    <property type="entry name" value="SUN_dom"/>
</dbReference>